<evidence type="ECO:0000256" key="5">
    <source>
        <dbReference type="ARBA" id="ARBA00023242"/>
    </source>
</evidence>
<comment type="caution">
    <text evidence="8">The sequence shown here is derived from an EMBL/GenBank/DDBJ whole genome shotgun (WGS) entry which is preliminary data.</text>
</comment>
<dbReference type="PANTHER" id="PTHR47338">
    <property type="entry name" value="ZN(II)2CYS6 TRANSCRIPTION FACTOR (EUROFUNG)-RELATED"/>
    <property type="match status" value="1"/>
</dbReference>
<name>A0A9P5PIQ3_9AGAR</name>
<dbReference type="GO" id="GO:0000981">
    <property type="term" value="F:DNA-binding transcription factor activity, RNA polymerase II-specific"/>
    <property type="evidence" value="ECO:0007669"/>
    <property type="project" value="InterPro"/>
</dbReference>
<dbReference type="CDD" id="cd12148">
    <property type="entry name" value="fungal_TF_MHR"/>
    <property type="match status" value="1"/>
</dbReference>
<dbReference type="PANTHER" id="PTHR47338:SF29">
    <property type="entry name" value="ZN(2)-C6 FUNGAL-TYPE DOMAIN-CONTAINING PROTEIN"/>
    <property type="match status" value="1"/>
</dbReference>
<gene>
    <name evidence="8" type="ORF">BDP27DRAFT_1331068</name>
</gene>
<sequence length="540" mass="60968">MGTCIIHCFHLSESLFLRRRKLKCSGEMPSCKRCVYGGHGLDCEYPSERGNKTQVQFLETSIAKLEARIEQLRNSLPQPTLEIHVPGRGGLAATCTSNSPIRCLPATRVRPQISLPHGWWEQPKLPPEVSKLLMDYFAPYAFQLGFFMHGPRLCEDLFKQSEFPSLSPFLSNVIYLWGIRLSSEQQLLDHETLFLNRAVQFNLSNQHPQHVVHNVQAEILLANFFLWTDKINSAMHRLISAVSLCISFGLHKQASSQPPGALSLPPARDSIERGERIDAFWATFLFYKVVSVQVQVPPRASTIMDDMINTPFPYEMSAYELGSVPSNPTGILTLKSFFDNPSADPSRGLLALSAKSAAFFERAMYFGVECQSVQGNPDQDIQFRRFEQMLIDFINAFPPLSQWDGPYAKCSWIATTTIIHVAVIRLHSSQKHIDSSQKSLNAAQAVARAVASLIASMDELKGLYYIHPITMPMWFTVCHTLITGIQERVDFNDDLVESLHTMIRALESFSSGCFPLRYQLEQIHEIIRTLHGLCPYMQPS</sequence>
<keyword evidence="2" id="KW-0479">Metal-binding</keyword>
<evidence type="ECO:0008006" key="10">
    <source>
        <dbReference type="Google" id="ProtNLM"/>
    </source>
</evidence>
<comment type="subcellular location">
    <subcellularLocation>
        <location evidence="1">Nucleus</location>
    </subcellularLocation>
</comment>
<evidence type="ECO:0000313" key="8">
    <source>
        <dbReference type="EMBL" id="KAF9066171.1"/>
    </source>
</evidence>
<dbReference type="InterPro" id="IPR036864">
    <property type="entry name" value="Zn2-C6_fun-type_DNA-bd_sf"/>
</dbReference>
<dbReference type="GO" id="GO:0006351">
    <property type="term" value="P:DNA-templated transcription"/>
    <property type="evidence" value="ECO:0007669"/>
    <property type="project" value="InterPro"/>
</dbReference>
<keyword evidence="5" id="KW-0539">Nucleus</keyword>
<keyword evidence="4" id="KW-0804">Transcription</keyword>
<evidence type="ECO:0000313" key="9">
    <source>
        <dbReference type="Proteomes" id="UP000772434"/>
    </source>
</evidence>
<reference evidence="8" key="1">
    <citation type="submission" date="2020-11" db="EMBL/GenBank/DDBJ databases">
        <authorList>
            <consortium name="DOE Joint Genome Institute"/>
            <person name="Ahrendt S."/>
            <person name="Riley R."/>
            <person name="Andreopoulos W."/>
            <person name="Labutti K."/>
            <person name="Pangilinan J."/>
            <person name="Ruiz-Duenas F.J."/>
            <person name="Barrasa J.M."/>
            <person name="Sanchez-Garcia M."/>
            <person name="Camarero S."/>
            <person name="Miyauchi S."/>
            <person name="Serrano A."/>
            <person name="Linde D."/>
            <person name="Babiker R."/>
            <person name="Drula E."/>
            <person name="Ayuso-Fernandez I."/>
            <person name="Pacheco R."/>
            <person name="Padilla G."/>
            <person name="Ferreira P."/>
            <person name="Barriuso J."/>
            <person name="Kellner H."/>
            <person name="Castanera R."/>
            <person name="Alfaro M."/>
            <person name="Ramirez L."/>
            <person name="Pisabarro A.G."/>
            <person name="Kuo A."/>
            <person name="Tritt A."/>
            <person name="Lipzen A."/>
            <person name="He G."/>
            <person name="Yan M."/>
            <person name="Ng V."/>
            <person name="Cullen D."/>
            <person name="Martin F."/>
            <person name="Rosso M.-N."/>
            <person name="Henrissat B."/>
            <person name="Hibbett D."/>
            <person name="Martinez A.T."/>
            <person name="Grigoriev I.V."/>
        </authorList>
    </citation>
    <scope>NUCLEOTIDE SEQUENCE</scope>
    <source>
        <strain evidence="8">AH 40177</strain>
    </source>
</reference>
<dbReference type="CDD" id="cd00067">
    <property type="entry name" value="GAL4"/>
    <property type="match status" value="1"/>
</dbReference>
<dbReference type="InterPro" id="IPR001138">
    <property type="entry name" value="Zn2Cys6_DnaBD"/>
</dbReference>
<evidence type="ECO:0000256" key="3">
    <source>
        <dbReference type="ARBA" id="ARBA00023015"/>
    </source>
</evidence>
<protein>
    <recommendedName>
        <fullName evidence="10">Transcription factor domain-containing protein</fullName>
    </recommendedName>
</protein>
<keyword evidence="3" id="KW-0805">Transcription regulation</keyword>
<evidence type="ECO:0000256" key="1">
    <source>
        <dbReference type="ARBA" id="ARBA00004123"/>
    </source>
</evidence>
<dbReference type="EMBL" id="JADNRY010000092">
    <property type="protein sequence ID" value="KAF9066171.1"/>
    <property type="molecule type" value="Genomic_DNA"/>
</dbReference>
<organism evidence="8 9">
    <name type="scientific">Rhodocollybia butyracea</name>
    <dbReference type="NCBI Taxonomy" id="206335"/>
    <lineage>
        <taxon>Eukaryota</taxon>
        <taxon>Fungi</taxon>
        <taxon>Dikarya</taxon>
        <taxon>Basidiomycota</taxon>
        <taxon>Agaricomycotina</taxon>
        <taxon>Agaricomycetes</taxon>
        <taxon>Agaricomycetidae</taxon>
        <taxon>Agaricales</taxon>
        <taxon>Marasmiineae</taxon>
        <taxon>Omphalotaceae</taxon>
        <taxon>Rhodocollybia</taxon>
    </lineage>
</organism>
<evidence type="ECO:0000256" key="2">
    <source>
        <dbReference type="ARBA" id="ARBA00022723"/>
    </source>
</evidence>
<dbReference type="GO" id="GO:0005634">
    <property type="term" value="C:nucleus"/>
    <property type="evidence" value="ECO:0007669"/>
    <property type="project" value="UniProtKB-SubCell"/>
</dbReference>
<feature type="domain" description="Zn(2)-C6 fungal-type" evidence="6">
    <location>
        <begin position="18"/>
        <end position="49"/>
    </location>
</feature>
<dbReference type="GO" id="GO:0003677">
    <property type="term" value="F:DNA binding"/>
    <property type="evidence" value="ECO:0007669"/>
    <property type="project" value="InterPro"/>
</dbReference>
<dbReference type="AlphaFoldDB" id="A0A9P5PIQ3"/>
<dbReference type="Gene3D" id="4.10.240.10">
    <property type="entry name" value="Zn(2)-C6 fungal-type DNA-binding domain"/>
    <property type="match status" value="1"/>
</dbReference>
<dbReference type="Pfam" id="PF00172">
    <property type="entry name" value="Zn_clus"/>
    <property type="match status" value="1"/>
</dbReference>
<dbReference type="Pfam" id="PF04082">
    <property type="entry name" value="Fungal_trans"/>
    <property type="match status" value="1"/>
</dbReference>
<dbReference type="Proteomes" id="UP000772434">
    <property type="component" value="Unassembled WGS sequence"/>
</dbReference>
<evidence type="ECO:0000256" key="4">
    <source>
        <dbReference type="ARBA" id="ARBA00023163"/>
    </source>
</evidence>
<accession>A0A9P5PIQ3</accession>
<dbReference type="GO" id="GO:0008270">
    <property type="term" value="F:zinc ion binding"/>
    <property type="evidence" value="ECO:0007669"/>
    <property type="project" value="InterPro"/>
</dbReference>
<dbReference type="InterPro" id="IPR007219">
    <property type="entry name" value="XnlR_reg_dom"/>
</dbReference>
<feature type="domain" description="Xylanolytic transcriptional activator regulatory" evidence="7">
    <location>
        <begin position="162"/>
        <end position="359"/>
    </location>
</feature>
<evidence type="ECO:0000259" key="7">
    <source>
        <dbReference type="Pfam" id="PF04082"/>
    </source>
</evidence>
<dbReference type="OrthoDB" id="2309723at2759"/>
<proteinExistence type="predicted"/>
<dbReference type="InterPro" id="IPR050815">
    <property type="entry name" value="TF_fung"/>
</dbReference>
<keyword evidence="9" id="KW-1185">Reference proteome</keyword>
<evidence type="ECO:0000259" key="6">
    <source>
        <dbReference type="Pfam" id="PF00172"/>
    </source>
</evidence>